<dbReference type="AlphaFoldDB" id="A0A8D8BGN3"/>
<evidence type="ECO:0000313" key="1">
    <source>
        <dbReference type="EMBL" id="CAG6475524.1"/>
    </source>
</evidence>
<dbReference type="EMBL" id="HBUE01076797">
    <property type="protein sequence ID" value="CAG6475521.1"/>
    <property type="molecule type" value="Transcribed_RNA"/>
</dbReference>
<accession>A0A8D8BGN3</accession>
<proteinExistence type="predicted"/>
<organism evidence="1">
    <name type="scientific">Culex pipiens</name>
    <name type="common">House mosquito</name>
    <dbReference type="NCBI Taxonomy" id="7175"/>
    <lineage>
        <taxon>Eukaryota</taxon>
        <taxon>Metazoa</taxon>
        <taxon>Ecdysozoa</taxon>
        <taxon>Arthropoda</taxon>
        <taxon>Hexapoda</taxon>
        <taxon>Insecta</taxon>
        <taxon>Pterygota</taxon>
        <taxon>Neoptera</taxon>
        <taxon>Endopterygota</taxon>
        <taxon>Diptera</taxon>
        <taxon>Nematocera</taxon>
        <taxon>Culicoidea</taxon>
        <taxon>Culicidae</taxon>
        <taxon>Culicinae</taxon>
        <taxon>Culicini</taxon>
        <taxon>Culex</taxon>
        <taxon>Culex</taxon>
    </lineage>
</organism>
<protein>
    <submittedName>
        <fullName evidence="1">(northern house mosquito) hypothetical protein</fullName>
    </submittedName>
</protein>
<name>A0A8D8BGN3_CULPI</name>
<reference evidence="1" key="1">
    <citation type="submission" date="2021-05" db="EMBL/GenBank/DDBJ databases">
        <authorList>
            <person name="Alioto T."/>
            <person name="Alioto T."/>
            <person name="Gomez Garrido J."/>
        </authorList>
    </citation>
    <scope>NUCLEOTIDE SEQUENCE</scope>
</reference>
<dbReference type="EMBL" id="HBUE01076805">
    <property type="protein sequence ID" value="CAG6475524.1"/>
    <property type="molecule type" value="Transcribed_RNA"/>
</dbReference>
<sequence length="114" mass="12274">MLFSERSLNRALASDATLPLPVTRRCSRNSNRLRSLSSFNWRRREASSWSCCFQGMFCSTGGFSLIGSAGLILIDSMLGRRLSSLNVSSEKLSSTVSDVSCGAGTGAGTTNFFC</sequence>